<dbReference type="PROSITE" id="PS00211">
    <property type="entry name" value="ABC_TRANSPORTER_1"/>
    <property type="match status" value="1"/>
</dbReference>
<feature type="domain" description="ABC transporter" evidence="10">
    <location>
        <begin position="19"/>
        <end position="251"/>
    </location>
</feature>
<gene>
    <name evidence="11" type="ORF">BOX17_06160</name>
</gene>
<organism evidence="11 12">
    <name type="scientific">Halomonas aestuarii</name>
    <dbReference type="NCBI Taxonomy" id="1897729"/>
    <lineage>
        <taxon>Bacteria</taxon>
        <taxon>Pseudomonadati</taxon>
        <taxon>Pseudomonadota</taxon>
        <taxon>Gammaproteobacteria</taxon>
        <taxon>Oceanospirillales</taxon>
        <taxon>Halomonadaceae</taxon>
        <taxon>Halomonas</taxon>
    </lineage>
</organism>
<dbReference type="PANTHER" id="PTHR42781:SF4">
    <property type="entry name" value="SPERMIDINE_PUTRESCINE IMPORT ATP-BINDING PROTEIN POTA"/>
    <property type="match status" value="1"/>
</dbReference>
<evidence type="ECO:0000256" key="7">
    <source>
        <dbReference type="ARBA" id="ARBA00023065"/>
    </source>
</evidence>
<dbReference type="PANTHER" id="PTHR42781">
    <property type="entry name" value="SPERMIDINE/PUTRESCINE IMPORT ATP-BINDING PROTEIN POTA"/>
    <property type="match status" value="1"/>
</dbReference>
<evidence type="ECO:0000256" key="5">
    <source>
        <dbReference type="ARBA" id="ARBA00022840"/>
    </source>
</evidence>
<keyword evidence="1" id="KW-0813">Transport</keyword>
<dbReference type="KEGG" id="hsi:BOX17_06160"/>
<evidence type="ECO:0000256" key="1">
    <source>
        <dbReference type="ARBA" id="ARBA00022448"/>
    </source>
</evidence>
<dbReference type="GO" id="GO:0016887">
    <property type="term" value="F:ATP hydrolysis activity"/>
    <property type="evidence" value="ECO:0007669"/>
    <property type="project" value="InterPro"/>
</dbReference>
<dbReference type="RefSeq" id="WP_071942774.1">
    <property type="nucleotide sequence ID" value="NZ_CP018139.1"/>
</dbReference>
<keyword evidence="3" id="KW-0410">Iron transport</keyword>
<keyword evidence="4" id="KW-0547">Nucleotide-binding</keyword>
<dbReference type="Pfam" id="PF00005">
    <property type="entry name" value="ABC_tran"/>
    <property type="match status" value="1"/>
</dbReference>
<accession>A0A1J0VF10</accession>
<evidence type="ECO:0000256" key="4">
    <source>
        <dbReference type="ARBA" id="ARBA00022741"/>
    </source>
</evidence>
<dbReference type="EMBL" id="CP018139">
    <property type="protein sequence ID" value="APE30578.1"/>
    <property type="molecule type" value="Genomic_DNA"/>
</dbReference>
<dbReference type="FunFam" id="3.40.50.300:FF:000425">
    <property type="entry name" value="Probable ABC transporter, ATP-binding subunit"/>
    <property type="match status" value="1"/>
</dbReference>
<dbReference type="CDD" id="cd03259">
    <property type="entry name" value="ABC_Carb_Solutes_like"/>
    <property type="match status" value="1"/>
</dbReference>
<keyword evidence="6" id="KW-0408">Iron</keyword>
<dbReference type="InterPro" id="IPR027417">
    <property type="entry name" value="P-loop_NTPase"/>
</dbReference>
<dbReference type="InterPro" id="IPR015853">
    <property type="entry name" value="ABC_transpr_FbpC"/>
</dbReference>
<dbReference type="Proteomes" id="UP000181985">
    <property type="component" value="Chromosome"/>
</dbReference>
<dbReference type="OrthoDB" id="9802264at2"/>
<dbReference type="SUPFAM" id="SSF52540">
    <property type="entry name" value="P-loop containing nucleoside triphosphate hydrolases"/>
    <property type="match status" value="1"/>
</dbReference>
<name>A0A1J0VF10_9GAMM</name>
<keyword evidence="5 11" id="KW-0067">ATP-binding</keyword>
<evidence type="ECO:0000313" key="11">
    <source>
        <dbReference type="EMBL" id="APE30578.1"/>
    </source>
</evidence>
<keyword evidence="12" id="KW-1185">Reference proteome</keyword>
<evidence type="ECO:0000256" key="6">
    <source>
        <dbReference type="ARBA" id="ARBA00023004"/>
    </source>
</evidence>
<dbReference type="SUPFAM" id="SSF50331">
    <property type="entry name" value="MOP-like"/>
    <property type="match status" value="1"/>
</dbReference>
<sequence length="394" mass="42765">MTSQPILSPDATADAAPVLAMHQIRHAYQQHLAVEDVSLEVKPGEIVCLLGPSGCGKSTLLRIAAGLERVQQGSVALGGESMGSGRSHVPPEKRNVGLAFQDSALFPHLSVLDNVAFGLESLPAQQRRRRAYELLELLGMERYARVFPHMLSGGQQQRIALARALAPAPQLMLLDEPFSSLDARLRDRIRDDTLHVLKKVGAGVLLVTHDPEEAMFMADRIVLMREGRVVQAGTPLELYCTPADPFVVTFFGEVNELEGRVVDGRVVTPVGDVSGQDLPEGSRVRVMIRPEALRVVPLDEPPEHHHSHIIMAKLLGRTSMLHICAHTPDGEESHLHARAPGVFLPREGQPIMIGLDASQVFVFPLEPSAAAGAGAAHGDAEQDHREDAYCHDGQ</sequence>
<dbReference type="PROSITE" id="PS50893">
    <property type="entry name" value="ABC_TRANSPORTER_2"/>
    <property type="match status" value="1"/>
</dbReference>
<keyword evidence="8" id="KW-0472">Membrane</keyword>
<dbReference type="InterPro" id="IPR050093">
    <property type="entry name" value="ABC_SmlMolc_Importer"/>
</dbReference>
<dbReference type="GO" id="GO:0016020">
    <property type="term" value="C:membrane"/>
    <property type="evidence" value="ECO:0007669"/>
    <property type="project" value="InterPro"/>
</dbReference>
<evidence type="ECO:0000256" key="9">
    <source>
        <dbReference type="SAM" id="MobiDB-lite"/>
    </source>
</evidence>
<dbReference type="GO" id="GO:0015408">
    <property type="term" value="F:ABC-type ferric iron transporter activity"/>
    <property type="evidence" value="ECO:0007669"/>
    <property type="project" value="InterPro"/>
</dbReference>
<dbReference type="InterPro" id="IPR008995">
    <property type="entry name" value="Mo/tungstate-bd_C_term_dom"/>
</dbReference>
<protein>
    <submittedName>
        <fullName evidence="11">ABC transporter ATP-binding protein</fullName>
    </submittedName>
</protein>
<proteinExistence type="predicted"/>
<dbReference type="InterPro" id="IPR017871">
    <property type="entry name" value="ABC_transporter-like_CS"/>
</dbReference>
<keyword evidence="2" id="KW-1003">Cell membrane</keyword>
<dbReference type="SMART" id="SM00382">
    <property type="entry name" value="AAA"/>
    <property type="match status" value="1"/>
</dbReference>
<dbReference type="AlphaFoldDB" id="A0A1J0VF10"/>
<dbReference type="Gene3D" id="3.40.50.300">
    <property type="entry name" value="P-loop containing nucleotide triphosphate hydrolases"/>
    <property type="match status" value="1"/>
</dbReference>
<evidence type="ECO:0000256" key="3">
    <source>
        <dbReference type="ARBA" id="ARBA00022496"/>
    </source>
</evidence>
<evidence type="ECO:0000259" key="10">
    <source>
        <dbReference type="PROSITE" id="PS50893"/>
    </source>
</evidence>
<dbReference type="InterPro" id="IPR003593">
    <property type="entry name" value="AAA+_ATPase"/>
</dbReference>
<evidence type="ECO:0000256" key="2">
    <source>
        <dbReference type="ARBA" id="ARBA00022475"/>
    </source>
</evidence>
<evidence type="ECO:0000256" key="8">
    <source>
        <dbReference type="ARBA" id="ARBA00023136"/>
    </source>
</evidence>
<dbReference type="InterPro" id="IPR003439">
    <property type="entry name" value="ABC_transporter-like_ATP-bd"/>
</dbReference>
<dbReference type="GO" id="GO:0005524">
    <property type="term" value="F:ATP binding"/>
    <property type="evidence" value="ECO:0007669"/>
    <property type="project" value="UniProtKB-KW"/>
</dbReference>
<reference evidence="12" key="1">
    <citation type="submission" date="2016-11" db="EMBL/GenBank/DDBJ databases">
        <title>Halolamina sediminis sp. nov., an extremely halophilic archaeon isolated from solar salt.</title>
        <authorList>
            <person name="Koh H.-W."/>
            <person name="Rani S."/>
            <person name="Park S.-J."/>
        </authorList>
    </citation>
    <scope>NUCLEOTIDE SEQUENCE [LARGE SCALE GENOMIC DNA]</scope>
    <source>
        <strain evidence="12">Hb3</strain>
    </source>
</reference>
<keyword evidence="7" id="KW-0406">Ion transport</keyword>
<evidence type="ECO:0000313" key="12">
    <source>
        <dbReference type="Proteomes" id="UP000181985"/>
    </source>
</evidence>
<feature type="compositionally biased region" description="Basic and acidic residues" evidence="9">
    <location>
        <begin position="378"/>
        <end position="394"/>
    </location>
</feature>
<dbReference type="GO" id="GO:0015697">
    <property type="term" value="P:quaternary ammonium group transport"/>
    <property type="evidence" value="ECO:0007669"/>
    <property type="project" value="UniProtKB-ARBA"/>
</dbReference>
<feature type="region of interest" description="Disordered" evidence="9">
    <location>
        <begin position="373"/>
        <end position="394"/>
    </location>
</feature>